<dbReference type="OrthoDB" id="9797500at2"/>
<dbReference type="InterPro" id="IPR004045">
    <property type="entry name" value="Glutathione_S-Trfase_N"/>
</dbReference>
<proteinExistence type="predicted"/>
<sequence length="212" mass="24171">MITISAFKWVPPFAQGLVRDLRVRWALEEAGLPYQTRLIDPDVQGSSEYRSLQPFGQVPVFQEDGLTLFESGAIVLHIASRSEVLLPADAAGRARAMTWVFAALNSMEIYIQQLAEIDLFNADQQWAQLHRPDVEKAVQRRLQELAACLGDREYLEGRFTVGDLMMTTVLRNLRHTRLINAVPTLKAYQERCEARPAFQRALAAQMEPFRQR</sequence>
<dbReference type="PANTHER" id="PTHR44051">
    <property type="entry name" value="GLUTATHIONE S-TRANSFERASE-RELATED"/>
    <property type="match status" value="1"/>
</dbReference>
<keyword evidence="2" id="KW-0808">Transferase</keyword>
<dbReference type="Pfam" id="PF02798">
    <property type="entry name" value="GST_N"/>
    <property type="match status" value="1"/>
</dbReference>
<dbReference type="Proteomes" id="UP000273405">
    <property type="component" value="Unassembled WGS sequence"/>
</dbReference>
<dbReference type="EMBL" id="RAWG01000100">
    <property type="protein sequence ID" value="RKH41786.1"/>
    <property type="molecule type" value="Genomic_DNA"/>
</dbReference>
<dbReference type="InterPro" id="IPR036282">
    <property type="entry name" value="Glutathione-S-Trfase_C_sf"/>
</dbReference>
<dbReference type="GO" id="GO:0016740">
    <property type="term" value="F:transferase activity"/>
    <property type="evidence" value="ECO:0007669"/>
    <property type="project" value="UniProtKB-KW"/>
</dbReference>
<accession>A0A3A8NBV7</accession>
<comment type="caution">
    <text evidence="2">The sequence shown here is derived from an EMBL/GenBank/DDBJ whole genome shotgun (WGS) entry which is preliminary data.</text>
</comment>
<dbReference type="CDD" id="cd03046">
    <property type="entry name" value="GST_N_GTT1_like"/>
    <property type="match status" value="1"/>
</dbReference>
<dbReference type="SUPFAM" id="SSF47616">
    <property type="entry name" value="GST C-terminal domain-like"/>
    <property type="match status" value="1"/>
</dbReference>
<protein>
    <submittedName>
        <fullName evidence="2">Glutathione S-transferase family protein</fullName>
    </submittedName>
</protein>
<reference evidence="3" key="1">
    <citation type="submission" date="2018-09" db="EMBL/GenBank/DDBJ databases">
        <authorList>
            <person name="Livingstone P.G."/>
            <person name="Whitworth D.E."/>
        </authorList>
    </citation>
    <scope>NUCLEOTIDE SEQUENCE [LARGE SCALE GENOMIC DNA]</scope>
    <source>
        <strain evidence="3">CA040B</strain>
    </source>
</reference>
<name>A0A3A8NBV7_9BACT</name>
<dbReference type="CDD" id="cd03207">
    <property type="entry name" value="GST_C_8"/>
    <property type="match status" value="1"/>
</dbReference>
<dbReference type="RefSeq" id="WP_120626406.1">
    <property type="nucleotide sequence ID" value="NZ_RAWG01000100.1"/>
</dbReference>
<dbReference type="SUPFAM" id="SSF52833">
    <property type="entry name" value="Thioredoxin-like"/>
    <property type="match status" value="1"/>
</dbReference>
<dbReference type="Gene3D" id="1.20.1050.10">
    <property type="match status" value="1"/>
</dbReference>
<organism evidence="2 3">
    <name type="scientific">Corallococcus sicarius</name>
    <dbReference type="NCBI Taxonomy" id="2316726"/>
    <lineage>
        <taxon>Bacteria</taxon>
        <taxon>Pseudomonadati</taxon>
        <taxon>Myxococcota</taxon>
        <taxon>Myxococcia</taxon>
        <taxon>Myxococcales</taxon>
        <taxon>Cystobacterineae</taxon>
        <taxon>Myxococcaceae</taxon>
        <taxon>Corallococcus</taxon>
    </lineage>
</organism>
<dbReference type="SFLD" id="SFLDG00358">
    <property type="entry name" value="Main_(cytGST)"/>
    <property type="match status" value="1"/>
</dbReference>
<feature type="domain" description="GST N-terminal" evidence="1">
    <location>
        <begin position="7"/>
        <end position="86"/>
    </location>
</feature>
<dbReference type="InterPro" id="IPR036249">
    <property type="entry name" value="Thioredoxin-like_sf"/>
</dbReference>
<keyword evidence="3" id="KW-1185">Reference proteome</keyword>
<dbReference type="PANTHER" id="PTHR44051:SF8">
    <property type="entry name" value="GLUTATHIONE S-TRANSFERASE GSTA"/>
    <property type="match status" value="1"/>
</dbReference>
<evidence type="ECO:0000313" key="2">
    <source>
        <dbReference type="EMBL" id="RKH41786.1"/>
    </source>
</evidence>
<dbReference type="InterPro" id="IPR040079">
    <property type="entry name" value="Glutathione_S-Trfase"/>
</dbReference>
<dbReference type="Gene3D" id="3.40.30.10">
    <property type="entry name" value="Glutaredoxin"/>
    <property type="match status" value="1"/>
</dbReference>
<evidence type="ECO:0000313" key="3">
    <source>
        <dbReference type="Proteomes" id="UP000273405"/>
    </source>
</evidence>
<dbReference type="PROSITE" id="PS50404">
    <property type="entry name" value="GST_NTER"/>
    <property type="match status" value="1"/>
</dbReference>
<dbReference type="SFLD" id="SFLDS00019">
    <property type="entry name" value="Glutathione_Transferase_(cytos"/>
    <property type="match status" value="1"/>
</dbReference>
<evidence type="ECO:0000259" key="1">
    <source>
        <dbReference type="PROSITE" id="PS50404"/>
    </source>
</evidence>
<dbReference type="AlphaFoldDB" id="A0A3A8NBV7"/>
<gene>
    <name evidence="2" type="ORF">D7X12_17480</name>
</gene>
<dbReference type="FunFam" id="3.40.30.10:FF:000331">
    <property type="entry name" value="Glutathione S-transferase"/>
    <property type="match status" value="1"/>
</dbReference>